<dbReference type="Gene3D" id="3.40.50.2300">
    <property type="match status" value="1"/>
</dbReference>
<dbReference type="Pfam" id="PF12860">
    <property type="entry name" value="PAS_7"/>
    <property type="match status" value="2"/>
</dbReference>
<dbReference type="SUPFAM" id="SSF55874">
    <property type="entry name" value="ATPase domain of HSP90 chaperone/DNA topoisomerase II/histidine kinase"/>
    <property type="match status" value="1"/>
</dbReference>
<dbReference type="InterPro" id="IPR004358">
    <property type="entry name" value="Sig_transdc_His_kin-like_C"/>
</dbReference>
<gene>
    <name evidence="10" type="ORF">SIL82_18880</name>
</gene>
<dbReference type="Gene3D" id="1.10.287.130">
    <property type="match status" value="1"/>
</dbReference>
<organism evidence="10 11">
    <name type="scientific">Sphingomonas echinoides</name>
    <dbReference type="NCBI Taxonomy" id="59803"/>
    <lineage>
        <taxon>Bacteria</taxon>
        <taxon>Pseudomonadati</taxon>
        <taxon>Pseudomonadota</taxon>
        <taxon>Alphaproteobacteria</taxon>
        <taxon>Sphingomonadales</taxon>
        <taxon>Sphingomonadaceae</taxon>
        <taxon>Sphingomonas</taxon>
    </lineage>
</organism>
<dbReference type="PROSITE" id="PS50110">
    <property type="entry name" value="RESPONSE_REGULATORY"/>
    <property type="match status" value="1"/>
</dbReference>
<dbReference type="CDD" id="cd00082">
    <property type="entry name" value="HisKA"/>
    <property type="match status" value="1"/>
</dbReference>
<dbReference type="SMART" id="SM00387">
    <property type="entry name" value="HATPase_c"/>
    <property type="match status" value="1"/>
</dbReference>
<dbReference type="SMART" id="SM00448">
    <property type="entry name" value="REC"/>
    <property type="match status" value="1"/>
</dbReference>
<keyword evidence="4" id="KW-0808">Transferase</keyword>
<dbReference type="PANTHER" id="PTHR43047:SF9">
    <property type="entry name" value="HISTIDINE KINASE"/>
    <property type="match status" value="1"/>
</dbReference>
<dbReference type="NCBIfam" id="NF041832">
    <property type="entry name" value="near_NosP_CTERM"/>
    <property type="match status" value="1"/>
</dbReference>
<dbReference type="PROSITE" id="PS50109">
    <property type="entry name" value="HIS_KIN"/>
    <property type="match status" value="1"/>
</dbReference>
<feature type="coiled-coil region" evidence="7">
    <location>
        <begin position="334"/>
        <end position="375"/>
    </location>
</feature>
<evidence type="ECO:0000256" key="3">
    <source>
        <dbReference type="ARBA" id="ARBA00022553"/>
    </source>
</evidence>
<dbReference type="InterPro" id="IPR011006">
    <property type="entry name" value="CheY-like_superfamily"/>
</dbReference>
<evidence type="ECO:0000256" key="5">
    <source>
        <dbReference type="ARBA" id="ARBA00022777"/>
    </source>
</evidence>
<protein>
    <recommendedName>
        <fullName evidence="2">histidine kinase</fullName>
        <ecNumber evidence="2">2.7.13.3</ecNumber>
    </recommendedName>
</protein>
<comment type="catalytic activity">
    <reaction evidence="1">
        <text>ATP + protein L-histidine = ADP + protein N-phospho-L-histidine.</text>
        <dbReference type="EC" id="2.7.13.3"/>
    </reaction>
</comment>
<reference evidence="10 11" key="1">
    <citation type="submission" date="2023-11" db="EMBL/GenBank/DDBJ databases">
        <title>MicrobeMod: A computational toolkit for identifying prokaryotic methylation and restriction-modification with nanopore sequencing.</title>
        <authorList>
            <person name="Crits-Christoph A."/>
            <person name="Kang S.C."/>
            <person name="Lee H."/>
            <person name="Ostrov N."/>
        </authorList>
    </citation>
    <scope>NUCLEOTIDE SEQUENCE [LARGE SCALE GENOMIC DNA]</scope>
    <source>
        <strain evidence="10 11">ATCC 14820</strain>
    </source>
</reference>
<evidence type="ECO:0000259" key="9">
    <source>
        <dbReference type="PROSITE" id="PS50110"/>
    </source>
</evidence>
<dbReference type="InterPro" id="IPR036097">
    <property type="entry name" value="HisK_dim/P_sf"/>
</dbReference>
<evidence type="ECO:0000256" key="2">
    <source>
        <dbReference type="ARBA" id="ARBA00012438"/>
    </source>
</evidence>
<dbReference type="InterPro" id="IPR035965">
    <property type="entry name" value="PAS-like_dom_sf"/>
</dbReference>
<dbReference type="Proteomes" id="UP001279660">
    <property type="component" value="Unassembled WGS sequence"/>
</dbReference>
<proteinExistence type="predicted"/>
<dbReference type="SUPFAM" id="SSF55785">
    <property type="entry name" value="PYP-like sensor domain (PAS domain)"/>
    <property type="match status" value="2"/>
</dbReference>
<feature type="modified residue" description="4-aspartylphosphate" evidence="6">
    <location>
        <position position="684"/>
    </location>
</feature>
<evidence type="ECO:0000256" key="4">
    <source>
        <dbReference type="ARBA" id="ARBA00022679"/>
    </source>
</evidence>
<dbReference type="InterPro" id="IPR003661">
    <property type="entry name" value="HisK_dim/P_dom"/>
</dbReference>
<dbReference type="PANTHER" id="PTHR43047">
    <property type="entry name" value="TWO-COMPONENT HISTIDINE PROTEIN KINASE"/>
    <property type="match status" value="1"/>
</dbReference>
<dbReference type="SUPFAM" id="SSF52172">
    <property type="entry name" value="CheY-like"/>
    <property type="match status" value="1"/>
</dbReference>
<dbReference type="CDD" id="cd00156">
    <property type="entry name" value="REC"/>
    <property type="match status" value="1"/>
</dbReference>
<dbReference type="SMART" id="SM00388">
    <property type="entry name" value="HisKA"/>
    <property type="match status" value="1"/>
</dbReference>
<comment type="caution">
    <text evidence="10">The sequence shown here is derived from an EMBL/GenBank/DDBJ whole genome shotgun (WGS) entry which is preliminary data.</text>
</comment>
<dbReference type="RefSeq" id="WP_010406376.1">
    <property type="nucleotide sequence ID" value="NZ_JAWXXV010000001.1"/>
</dbReference>
<feature type="domain" description="Histidine kinase" evidence="8">
    <location>
        <begin position="403"/>
        <end position="614"/>
    </location>
</feature>
<keyword evidence="3 6" id="KW-0597">Phosphoprotein</keyword>
<dbReference type="Pfam" id="PF00512">
    <property type="entry name" value="HisKA"/>
    <property type="match status" value="1"/>
</dbReference>
<dbReference type="PRINTS" id="PR00344">
    <property type="entry name" value="BCTRLSENSOR"/>
</dbReference>
<evidence type="ECO:0000256" key="7">
    <source>
        <dbReference type="SAM" id="Coils"/>
    </source>
</evidence>
<dbReference type="InterPro" id="IPR001789">
    <property type="entry name" value="Sig_transdc_resp-reg_receiver"/>
</dbReference>
<feature type="domain" description="Response regulatory" evidence="9">
    <location>
        <begin position="635"/>
        <end position="750"/>
    </location>
</feature>
<accession>A0ABU4PQV4</accession>
<dbReference type="Gene3D" id="3.30.450.20">
    <property type="entry name" value="PAS domain"/>
    <property type="match status" value="2"/>
</dbReference>
<evidence type="ECO:0000259" key="8">
    <source>
        <dbReference type="PROSITE" id="PS50109"/>
    </source>
</evidence>
<keyword evidence="11" id="KW-1185">Reference proteome</keyword>
<name>A0ABU4PQV4_9SPHN</name>
<evidence type="ECO:0000256" key="6">
    <source>
        <dbReference type="PROSITE-ProRule" id="PRU00169"/>
    </source>
</evidence>
<dbReference type="InterPro" id="IPR005467">
    <property type="entry name" value="His_kinase_dom"/>
</dbReference>
<dbReference type="Pfam" id="PF02518">
    <property type="entry name" value="HATPase_c"/>
    <property type="match status" value="1"/>
</dbReference>
<dbReference type="EMBL" id="JAWXXV010000001">
    <property type="protein sequence ID" value="MDX5986329.1"/>
    <property type="molecule type" value="Genomic_DNA"/>
</dbReference>
<dbReference type="Gene3D" id="3.30.565.10">
    <property type="entry name" value="Histidine kinase-like ATPase, C-terminal domain"/>
    <property type="match status" value="1"/>
</dbReference>
<dbReference type="InterPro" id="IPR036890">
    <property type="entry name" value="HATPase_C_sf"/>
</dbReference>
<dbReference type="GO" id="GO:0016301">
    <property type="term" value="F:kinase activity"/>
    <property type="evidence" value="ECO:0007669"/>
    <property type="project" value="UniProtKB-KW"/>
</dbReference>
<evidence type="ECO:0000313" key="11">
    <source>
        <dbReference type="Proteomes" id="UP001279660"/>
    </source>
</evidence>
<evidence type="ECO:0000256" key="1">
    <source>
        <dbReference type="ARBA" id="ARBA00000085"/>
    </source>
</evidence>
<dbReference type="SUPFAM" id="SSF47384">
    <property type="entry name" value="Homodimeric domain of signal transducing histidine kinase"/>
    <property type="match status" value="1"/>
</dbReference>
<dbReference type="Pfam" id="PF00072">
    <property type="entry name" value="Response_reg"/>
    <property type="match status" value="1"/>
</dbReference>
<dbReference type="InterPro" id="IPR003594">
    <property type="entry name" value="HATPase_dom"/>
</dbReference>
<sequence length="751" mass="81245">MATRIALPDSHDAGQIAALEAEIVKLKRINTALIDRVERSTDLQGNAFSLFETAISLEGKVRERTADLEQALGALARSNAALGIAKETADDAQRRLRDAIESINEGFAIFDADDRLVLCNQTYLGLWPKIADRIVPGISFSAITDMIGKDGTTLGAMVARDRWVSERMAQRMVASGGHVHALADGRWIQINELRTSEGGIVGVYTDITEVKAEDARLRARELAQKSAILQATLDTIPQGVCVYDADRRLVAWNNPLLAVIGLPADGIAIVATHDGLVAGCAELNGPMEPDEPLAWLESGIRDAVSRRHHRSGKVVEVHRARMPDGGMVMSFGDITESLRAADRLRETNETLERRVEERTADINAVNRELSRENAERLAVEAALRDAKTAAEQANISKTRFLAAASHDLLQPLNAARLFVAALGDRRLALPTRALVRQAGSALDSVEDLLESLLEISRLDAGAIVAEPVDFALDEMLRSMKAEFAPVARERRLVLRIDDGAFWVRSDPRLLRRILQNLIGNALRYTHAGSVDVAVRAEGEMLHVEVIDTGPGIAPEHHVEIFEEFRRIGDHGRDRGMGLGLAIVQRAARMLGHALSVRSALGEGSRFGVCVPVGTSTPRVSHAAAPSRSGPLTDQVVLVIDNETLILEGMAVLLEGWGCTVLSARDLGAGQAQANTLRPNLIIADYHLDDGQTGIDAIAGVRAATGASIPAIVITADRTPELRDLLAAADFHVLQKPVKPAQLRALITRLTQ</sequence>
<keyword evidence="5 10" id="KW-0418">Kinase</keyword>
<keyword evidence="7" id="KW-0175">Coiled coil</keyword>
<dbReference type="EC" id="2.7.13.3" evidence="2"/>
<evidence type="ECO:0000313" key="10">
    <source>
        <dbReference type="EMBL" id="MDX5986329.1"/>
    </source>
</evidence>